<keyword evidence="6" id="KW-0282">Flagellum</keyword>
<dbReference type="Pfam" id="PF07238">
    <property type="entry name" value="PilZ"/>
    <property type="match status" value="1"/>
</dbReference>
<dbReference type="Proteomes" id="UP001058602">
    <property type="component" value="Chromosome 2"/>
</dbReference>
<dbReference type="Pfam" id="PF12945">
    <property type="entry name" value="PilZNR"/>
    <property type="match status" value="1"/>
</dbReference>
<dbReference type="EMBL" id="CP102097">
    <property type="protein sequence ID" value="UUM32044.1"/>
    <property type="molecule type" value="Genomic_DNA"/>
</dbReference>
<name>A0ABY5LMX2_9VIBR</name>
<keyword evidence="3" id="KW-0975">Bacterial flagellum</keyword>
<evidence type="ECO:0000313" key="6">
    <source>
        <dbReference type="EMBL" id="UUM32044.1"/>
    </source>
</evidence>
<evidence type="ECO:0000256" key="3">
    <source>
        <dbReference type="ARBA" id="ARBA00023143"/>
    </source>
</evidence>
<evidence type="ECO:0000259" key="4">
    <source>
        <dbReference type="Pfam" id="PF07238"/>
    </source>
</evidence>
<protein>
    <submittedName>
        <fullName evidence="6">Flagellar brake protein</fullName>
    </submittedName>
</protein>
<keyword evidence="6" id="KW-0966">Cell projection</keyword>
<evidence type="ECO:0000256" key="1">
    <source>
        <dbReference type="ARBA" id="ARBA00022636"/>
    </source>
</evidence>
<evidence type="ECO:0000256" key="2">
    <source>
        <dbReference type="ARBA" id="ARBA00022741"/>
    </source>
</evidence>
<dbReference type="InterPro" id="IPR009926">
    <property type="entry name" value="T3SS_YcgR_PilZN"/>
</dbReference>
<organism evidence="6 7">
    <name type="scientific">Vibrio japonicus</name>
    <dbReference type="NCBI Taxonomy" id="1824638"/>
    <lineage>
        <taxon>Bacteria</taxon>
        <taxon>Pseudomonadati</taxon>
        <taxon>Pseudomonadota</taxon>
        <taxon>Gammaproteobacteria</taxon>
        <taxon>Vibrionales</taxon>
        <taxon>Vibrionaceae</taxon>
        <taxon>Vibrio</taxon>
    </lineage>
</organism>
<dbReference type="SUPFAM" id="SSF141371">
    <property type="entry name" value="PilZ domain-like"/>
    <property type="match status" value="2"/>
</dbReference>
<sequence length="250" mass="27932">MNTQASAYKDNSLRTSRERSVATVTSIDALAMIEHGGEFTLGITTPVGTTFRCKTAFIGTHSDSIILAELPKVADSDLNFFFQEGFWATVKAISPRGEGAIIQFRSQLEYIVKDPIPMVMLSIPKTMQVSQLRKEPRFEVNLSARVIAKDRKLDCEIRDLSKSGCRFITAPLSRSFQVGDKIELTVQIKSISGKMVSFEPLYGKVCNLQRSMQYSKYGVQFNESGKNNAKTLLSHLKFDGTKLTLRNDTK</sequence>
<keyword evidence="7" id="KW-1185">Reference proteome</keyword>
<reference evidence="6" key="1">
    <citation type="submission" date="2022-07" db="EMBL/GenBank/DDBJ databases">
        <title>Complete genome of Vibrio japonicus strain JCM 31412T and phylogenomic assessment of the Nereis clade of the genus Vibrio.</title>
        <authorList>
            <person name="Shlafstein M.D."/>
            <person name="Emsley S.A."/>
            <person name="Ushijima B."/>
            <person name="Videau P."/>
            <person name="Saw J.H."/>
        </authorList>
    </citation>
    <scope>NUCLEOTIDE SEQUENCE</scope>
    <source>
        <strain evidence="6">JCM 31412</strain>
    </source>
</reference>
<evidence type="ECO:0000259" key="5">
    <source>
        <dbReference type="Pfam" id="PF12945"/>
    </source>
</evidence>
<gene>
    <name evidence="6" type="ORF">NP165_17240</name>
</gene>
<dbReference type="Gene3D" id="2.30.110.10">
    <property type="entry name" value="Electron Transport, Fmn-binding Protein, Chain A"/>
    <property type="match status" value="1"/>
</dbReference>
<feature type="domain" description="PilZ" evidence="4">
    <location>
        <begin position="131"/>
        <end position="235"/>
    </location>
</feature>
<dbReference type="InterPro" id="IPR012349">
    <property type="entry name" value="Split_barrel_FMN-bd"/>
</dbReference>
<keyword evidence="1" id="KW-0973">c-di-GMP</keyword>
<proteinExistence type="predicted"/>
<dbReference type="InterPro" id="IPR009875">
    <property type="entry name" value="PilZ_domain"/>
</dbReference>
<feature type="domain" description="Type III secretion system flagellar brake protein YcgR PilZN" evidence="5">
    <location>
        <begin position="40"/>
        <end position="124"/>
    </location>
</feature>
<dbReference type="RefSeq" id="WP_257085764.1">
    <property type="nucleotide sequence ID" value="NZ_CP102097.1"/>
</dbReference>
<accession>A0ABY5LMX2</accession>
<evidence type="ECO:0000313" key="7">
    <source>
        <dbReference type="Proteomes" id="UP001058602"/>
    </source>
</evidence>
<dbReference type="Gene3D" id="2.40.10.220">
    <property type="entry name" value="predicted glycosyltransferase like domains"/>
    <property type="match status" value="1"/>
</dbReference>
<keyword evidence="2" id="KW-0547">Nucleotide-binding</keyword>
<keyword evidence="6" id="KW-0969">Cilium</keyword>